<organism evidence="1 2">
    <name type="scientific">Turicibacter sanguinis</name>
    <dbReference type="NCBI Taxonomy" id="154288"/>
    <lineage>
        <taxon>Bacteria</taxon>
        <taxon>Bacillati</taxon>
        <taxon>Bacillota</taxon>
        <taxon>Erysipelotrichia</taxon>
        <taxon>Erysipelotrichales</taxon>
        <taxon>Turicibacteraceae</taxon>
        <taxon>Turicibacter</taxon>
    </lineage>
</organism>
<accession>A0A9X5AR04</accession>
<proteinExistence type="predicted"/>
<protein>
    <submittedName>
        <fullName evidence="1">Uncharacterized protein</fullName>
    </submittedName>
</protein>
<comment type="caution">
    <text evidence="1">The sequence shown here is derived from an EMBL/GenBank/DDBJ whole genome shotgun (WGS) entry which is preliminary data.</text>
</comment>
<gene>
    <name evidence="1" type="ORF">GMA92_16070</name>
</gene>
<reference evidence="1 2" key="1">
    <citation type="journal article" date="2019" name="Nat. Med.">
        <title>A library of human gut bacterial isolates paired with longitudinal multiomics data enables mechanistic microbiome research.</title>
        <authorList>
            <person name="Poyet M."/>
            <person name="Groussin M."/>
            <person name="Gibbons S.M."/>
            <person name="Avila-Pacheco J."/>
            <person name="Jiang X."/>
            <person name="Kearney S.M."/>
            <person name="Perrotta A.R."/>
            <person name="Berdy B."/>
            <person name="Zhao S."/>
            <person name="Lieberman T.D."/>
            <person name="Swanson P.K."/>
            <person name="Smith M."/>
            <person name="Roesemann S."/>
            <person name="Alexander J.E."/>
            <person name="Rich S.A."/>
            <person name="Livny J."/>
            <person name="Vlamakis H."/>
            <person name="Clish C."/>
            <person name="Bullock K."/>
            <person name="Deik A."/>
            <person name="Scott J."/>
            <person name="Pierce K.A."/>
            <person name="Xavier R.J."/>
            <person name="Alm E.J."/>
        </authorList>
    </citation>
    <scope>NUCLEOTIDE SEQUENCE [LARGE SCALE GENOMIC DNA]</scope>
    <source>
        <strain evidence="1 2">BIOML-A198</strain>
    </source>
</reference>
<evidence type="ECO:0000313" key="2">
    <source>
        <dbReference type="Proteomes" id="UP000487649"/>
    </source>
</evidence>
<evidence type="ECO:0000313" key="1">
    <source>
        <dbReference type="EMBL" id="MTK22904.1"/>
    </source>
</evidence>
<name>A0A9X5AR04_9FIRM</name>
<dbReference type="Proteomes" id="UP000487649">
    <property type="component" value="Unassembled WGS sequence"/>
</dbReference>
<dbReference type="AlphaFoldDB" id="A0A9X5AR04"/>
<dbReference type="EMBL" id="WMQE01000083">
    <property type="protein sequence ID" value="MTK22904.1"/>
    <property type="molecule type" value="Genomic_DNA"/>
</dbReference>
<sequence>MWIECQKLLTMLKEYEAKTLEWIQEHGEDHEELTAKLQEEHLSKVQEWIKTLEEMKPGTIVEVR</sequence>